<comment type="caution">
    <text evidence="10">The sequence shown here is derived from an EMBL/GenBank/DDBJ whole genome shotgun (WGS) entry which is preliminary data.</text>
</comment>
<reference evidence="10 11" key="1">
    <citation type="submission" date="2017-11" db="EMBL/GenBank/DDBJ databases">
        <title>Bacillus camelliae sp. nov., isolated from pu'er tea.</title>
        <authorList>
            <person name="Niu L."/>
        </authorList>
    </citation>
    <scope>NUCLEOTIDE SEQUENCE [LARGE SCALE GENOMIC DNA]</scope>
    <source>
        <strain evidence="10 11">7578-1</strain>
    </source>
</reference>
<keyword evidence="2 8" id="KW-0808">Transferase</keyword>
<dbReference type="RefSeq" id="WP_101354445.1">
    <property type="nucleotide sequence ID" value="NZ_PIQO01000008.1"/>
</dbReference>
<accession>A0A2N3LJD2</accession>
<sequence length="201" mass="22644">MKTIILAGGKSSRMGQNKALLPIGGKSIIKRLAETFKPISDEIIIISNEPEKYNGLDFSIYSDVKEFRGDGPLAGIYTGMNAANEDCCLFLACDMPFASQKIGKFMMETLKNSGADAVIPLHEGRVHPLFGTYHKRILPVVKENLLNGKRKMLHLLNGVNAKIIEKLDAPKELKKEWEYSFWNMNTMEDYQKALELYKKLS</sequence>
<evidence type="ECO:0000313" key="10">
    <source>
        <dbReference type="EMBL" id="PKR84740.1"/>
    </source>
</evidence>
<name>A0A2N3LJD2_9BACI</name>
<comment type="function">
    <text evidence="8">Transfers a GMP moiety from GTP to Mo-molybdopterin (Mo-MPT) cofactor (Moco or molybdenum cofactor) to form Mo-molybdopterin guanine dinucleotide (Mo-MGD) cofactor.</text>
</comment>
<dbReference type="EMBL" id="PIQO01000008">
    <property type="protein sequence ID" value="PKR84740.1"/>
    <property type="molecule type" value="Genomic_DNA"/>
</dbReference>
<evidence type="ECO:0000256" key="3">
    <source>
        <dbReference type="ARBA" id="ARBA00022723"/>
    </source>
</evidence>
<keyword evidence="6 8" id="KW-0342">GTP-binding</keyword>
<dbReference type="CDD" id="cd02503">
    <property type="entry name" value="MobA"/>
    <property type="match status" value="1"/>
</dbReference>
<feature type="binding site" evidence="8">
    <location>
        <begin position="6"/>
        <end position="8"/>
    </location>
    <ligand>
        <name>GTP</name>
        <dbReference type="ChEBI" id="CHEBI:37565"/>
    </ligand>
</feature>
<evidence type="ECO:0000256" key="1">
    <source>
        <dbReference type="ARBA" id="ARBA00022490"/>
    </source>
</evidence>
<protein>
    <recommendedName>
        <fullName evidence="8">Probable molybdenum cofactor guanylyltransferase</fullName>
        <shortName evidence="8">MoCo guanylyltransferase</shortName>
        <ecNumber evidence="8">2.7.7.77</ecNumber>
    </recommendedName>
    <alternativeName>
        <fullName evidence="8">GTP:molybdopterin guanylyltransferase</fullName>
    </alternativeName>
    <alternativeName>
        <fullName evidence="8">Mo-MPT guanylyltransferase</fullName>
    </alternativeName>
    <alternativeName>
        <fullName evidence="8">Molybdopterin guanylyltransferase</fullName>
    </alternativeName>
    <alternativeName>
        <fullName evidence="8">Molybdopterin-guanine dinucleotide synthase</fullName>
        <shortName evidence="8">MGD synthase</shortName>
    </alternativeName>
</protein>
<dbReference type="GO" id="GO:0005525">
    <property type="term" value="F:GTP binding"/>
    <property type="evidence" value="ECO:0007669"/>
    <property type="project" value="UniProtKB-UniRule"/>
</dbReference>
<keyword evidence="4 8" id="KW-0547">Nucleotide-binding</keyword>
<dbReference type="SUPFAM" id="SSF53448">
    <property type="entry name" value="Nucleotide-diphospho-sugar transferases"/>
    <property type="match status" value="1"/>
</dbReference>
<proteinExistence type="inferred from homology"/>
<feature type="binding site" evidence="8">
    <location>
        <position position="94"/>
    </location>
    <ligand>
        <name>GTP</name>
        <dbReference type="ChEBI" id="CHEBI:37565"/>
    </ligand>
</feature>
<evidence type="ECO:0000256" key="2">
    <source>
        <dbReference type="ARBA" id="ARBA00022679"/>
    </source>
</evidence>
<evidence type="ECO:0000256" key="6">
    <source>
        <dbReference type="ARBA" id="ARBA00023134"/>
    </source>
</evidence>
<dbReference type="AlphaFoldDB" id="A0A2N3LJD2"/>
<evidence type="ECO:0000313" key="11">
    <source>
        <dbReference type="Proteomes" id="UP000233440"/>
    </source>
</evidence>
<evidence type="ECO:0000256" key="7">
    <source>
        <dbReference type="ARBA" id="ARBA00023150"/>
    </source>
</evidence>
<gene>
    <name evidence="8" type="primary">mobA</name>
    <name evidence="10" type="ORF">CWO92_11945</name>
</gene>
<comment type="subcellular location">
    <subcellularLocation>
        <location evidence="8">Cytoplasm</location>
    </subcellularLocation>
</comment>
<comment type="caution">
    <text evidence="8">Lacks conserved residue(s) required for the propagation of feature annotation.</text>
</comment>
<feature type="binding site" evidence="8">
    <location>
        <position position="18"/>
    </location>
    <ligand>
        <name>GTP</name>
        <dbReference type="ChEBI" id="CHEBI:37565"/>
    </ligand>
</feature>
<keyword evidence="5 8" id="KW-0460">Magnesium</keyword>
<evidence type="ECO:0000256" key="5">
    <source>
        <dbReference type="ARBA" id="ARBA00022842"/>
    </source>
</evidence>
<organism evidence="10 11">
    <name type="scientific">Heyndrickxia camelliae</name>
    <dbReference type="NCBI Taxonomy" id="1707093"/>
    <lineage>
        <taxon>Bacteria</taxon>
        <taxon>Bacillati</taxon>
        <taxon>Bacillota</taxon>
        <taxon>Bacilli</taxon>
        <taxon>Bacillales</taxon>
        <taxon>Bacillaceae</taxon>
        <taxon>Heyndrickxia</taxon>
    </lineage>
</organism>
<keyword evidence="1 8" id="KW-0963">Cytoplasm</keyword>
<dbReference type="GO" id="GO:0061603">
    <property type="term" value="F:molybdenum cofactor guanylyltransferase activity"/>
    <property type="evidence" value="ECO:0007669"/>
    <property type="project" value="UniProtKB-EC"/>
</dbReference>
<evidence type="ECO:0000256" key="4">
    <source>
        <dbReference type="ARBA" id="ARBA00022741"/>
    </source>
</evidence>
<evidence type="ECO:0000256" key="8">
    <source>
        <dbReference type="HAMAP-Rule" id="MF_00316"/>
    </source>
</evidence>
<feature type="domain" description="MobA-like NTP transferase" evidence="9">
    <location>
        <begin position="4"/>
        <end position="153"/>
    </location>
</feature>
<feature type="binding site" evidence="8">
    <location>
        <position position="94"/>
    </location>
    <ligand>
        <name>Mg(2+)</name>
        <dbReference type="ChEBI" id="CHEBI:18420"/>
    </ligand>
</feature>
<feature type="binding site" evidence="8">
    <location>
        <position position="63"/>
    </location>
    <ligand>
        <name>GTP</name>
        <dbReference type="ChEBI" id="CHEBI:37565"/>
    </ligand>
</feature>
<dbReference type="Gene3D" id="3.90.550.10">
    <property type="entry name" value="Spore Coat Polysaccharide Biosynthesis Protein SpsA, Chain A"/>
    <property type="match status" value="1"/>
</dbReference>
<dbReference type="PANTHER" id="PTHR19136:SF81">
    <property type="entry name" value="MOLYBDENUM COFACTOR GUANYLYLTRANSFERASE"/>
    <property type="match status" value="1"/>
</dbReference>
<dbReference type="Pfam" id="PF12804">
    <property type="entry name" value="NTP_transf_3"/>
    <property type="match status" value="1"/>
</dbReference>
<keyword evidence="10" id="KW-0548">Nucleotidyltransferase</keyword>
<comment type="cofactor">
    <cofactor evidence="8">
        <name>Mg(2+)</name>
        <dbReference type="ChEBI" id="CHEBI:18420"/>
    </cofactor>
</comment>
<dbReference type="InterPro" id="IPR013482">
    <property type="entry name" value="Molybde_CF_guanTrfase"/>
</dbReference>
<dbReference type="PANTHER" id="PTHR19136">
    <property type="entry name" value="MOLYBDENUM COFACTOR GUANYLYLTRANSFERASE"/>
    <property type="match status" value="1"/>
</dbReference>
<dbReference type="GO" id="GO:0006777">
    <property type="term" value="P:Mo-molybdopterin cofactor biosynthetic process"/>
    <property type="evidence" value="ECO:0007669"/>
    <property type="project" value="UniProtKB-KW"/>
</dbReference>
<keyword evidence="7 8" id="KW-0501">Molybdenum cofactor biosynthesis</keyword>
<comment type="domain">
    <text evidence="8">The N-terminal domain determines nucleotide recognition and specific binding, while the C-terminal domain determines the specific binding to the target protein.</text>
</comment>
<dbReference type="EC" id="2.7.7.77" evidence="8"/>
<evidence type="ECO:0000259" key="9">
    <source>
        <dbReference type="Pfam" id="PF12804"/>
    </source>
</evidence>
<keyword evidence="11" id="KW-1185">Reference proteome</keyword>
<dbReference type="GO" id="GO:0005737">
    <property type="term" value="C:cytoplasm"/>
    <property type="evidence" value="ECO:0007669"/>
    <property type="project" value="UniProtKB-SubCell"/>
</dbReference>
<dbReference type="Proteomes" id="UP000233440">
    <property type="component" value="Unassembled WGS sequence"/>
</dbReference>
<dbReference type="HAMAP" id="MF_00316">
    <property type="entry name" value="MobA"/>
    <property type="match status" value="1"/>
</dbReference>
<dbReference type="InterPro" id="IPR029044">
    <property type="entry name" value="Nucleotide-diphossugar_trans"/>
</dbReference>
<dbReference type="GO" id="GO:0046872">
    <property type="term" value="F:metal ion binding"/>
    <property type="evidence" value="ECO:0007669"/>
    <property type="project" value="UniProtKB-KW"/>
</dbReference>
<dbReference type="OrthoDB" id="9788394at2"/>
<comment type="catalytic activity">
    <reaction evidence="8">
        <text>Mo-molybdopterin + GTP + H(+) = Mo-molybdopterin guanine dinucleotide + diphosphate</text>
        <dbReference type="Rhea" id="RHEA:34243"/>
        <dbReference type="ChEBI" id="CHEBI:15378"/>
        <dbReference type="ChEBI" id="CHEBI:33019"/>
        <dbReference type="ChEBI" id="CHEBI:37565"/>
        <dbReference type="ChEBI" id="CHEBI:71302"/>
        <dbReference type="ChEBI" id="CHEBI:71310"/>
        <dbReference type="EC" id="2.7.7.77"/>
    </reaction>
</comment>
<comment type="similarity">
    <text evidence="8">Belongs to the MobA family.</text>
</comment>
<dbReference type="InterPro" id="IPR025877">
    <property type="entry name" value="MobA-like_NTP_Trfase"/>
</dbReference>
<keyword evidence="3 8" id="KW-0479">Metal-binding</keyword>